<name>Q5YEZ2_ISKNV</name>
<dbReference type="EMBL" id="AY532606">
    <property type="protein sequence ID" value="AAT71910.1"/>
    <property type="molecule type" value="Genomic_DNA"/>
</dbReference>
<accession>Q5YEZ2</accession>
<reference evidence="1 2" key="1">
    <citation type="journal article" date="2004" name="Virology">
        <title>Complete genomic DNA sequence of rock bream iridovirus.</title>
        <authorList>
            <person name="Do J.W."/>
            <person name="Moon C.H."/>
            <person name="Kim H.J."/>
            <person name="Ko M.S."/>
            <person name="Kim S.B."/>
            <person name="Son J.H."/>
            <person name="Kim J.S."/>
            <person name="An E.J."/>
            <person name="Kim M.K."/>
            <person name="Lee S.K."/>
            <person name="Han M.S."/>
            <person name="Cha S.J."/>
            <person name="Park M.S."/>
            <person name="Park M.A."/>
            <person name="Lee J.S."/>
            <person name="Kim Y.C."/>
            <person name="Choi D.L."/>
            <person name="Kim J.W."/>
            <person name="Park J.W."/>
        </authorList>
    </citation>
    <scope>NUCLEOTIDE SEQUENCE [LARGE SCALE GENOMIC DNA]</scope>
    <source>
        <strain evidence="1">RBIV-KOR-TY1</strain>
    </source>
</reference>
<protein>
    <submittedName>
        <fullName evidence="1">ORF095R</fullName>
    </submittedName>
</protein>
<proteinExistence type="predicted"/>
<evidence type="ECO:0000313" key="1">
    <source>
        <dbReference type="EMBL" id="AAT71910.1"/>
    </source>
</evidence>
<dbReference type="Proteomes" id="UP000125745">
    <property type="component" value="Segment"/>
</dbReference>
<evidence type="ECO:0000313" key="2">
    <source>
        <dbReference type="Proteomes" id="UP000125745"/>
    </source>
</evidence>
<organism evidence="1 2">
    <name type="scientific">Rock bream iridovirus</name>
    <dbReference type="NCBI Taxonomy" id="263891"/>
    <lineage>
        <taxon>Viruses</taxon>
        <taxon>Varidnaviria</taxon>
        <taxon>Bamfordvirae</taxon>
        <taxon>Nucleocytoviricota</taxon>
        <taxon>Megaviricetes</taxon>
        <taxon>Pimascovirales</taxon>
        <taxon>Pimascovirales incertae sedis</taxon>
        <taxon>Iridoviridae</taxon>
        <taxon>Alphairidovirinae</taxon>
        <taxon>Megalocytivirus</taxon>
        <taxon>Megalocytivirus pagrus1</taxon>
        <taxon>Infectious spleen and kidney necrosis virus</taxon>
    </lineage>
</organism>
<sequence>MCSSSPPSRHHQHSGSAIVSLSFPAKRTATSLWKLPDTWNIVASTGVLWGSRRHIVCSEPRLWAAFSFGIAGRGTSCSRCRITL</sequence>